<dbReference type="GeneID" id="108683371"/>
<keyword evidence="3" id="KW-0325">Glycoprotein</keyword>
<keyword evidence="5" id="KW-0472">Membrane</keyword>
<dbReference type="RefSeq" id="XP_018028173.1">
    <property type="nucleotide sequence ID" value="XM_018172684.2"/>
</dbReference>
<feature type="compositionally biased region" description="Low complexity" evidence="4">
    <location>
        <begin position="928"/>
        <end position="948"/>
    </location>
</feature>
<name>A0A8B7PPP3_HYAAZ</name>
<gene>
    <name evidence="8" type="primary">LOC108683371</name>
</gene>
<feature type="compositionally biased region" description="Polar residues" evidence="4">
    <location>
        <begin position="762"/>
        <end position="787"/>
    </location>
</feature>
<dbReference type="InterPro" id="IPR002018">
    <property type="entry name" value="CarbesteraseB"/>
</dbReference>
<dbReference type="PANTHER" id="PTHR43903">
    <property type="entry name" value="NEUROLIGIN"/>
    <property type="match status" value="1"/>
</dbReference>
<dbReference type="KEGG" id="hazt:108683371"/>
<keyword evidence="5" id="KW-1133">Transmembrane helix</keyword>
<dbReference type="OrthoDB" id="408631at2759"/>
<feature type="compositionally biased region" description="Polar residues" evidence="4">
    <location>
        <begin position="1077"/>
        <end position="1091"/>
    </location>
</feature>
<keyword evidence="7" id="KW-1185">Reference proteome</keyword>
<dbReference type="Pfam" id="PF00135">
    <property type="entry name" value="COesterase"/>
    <property type="match status" value="3"/>
</dbReference>
<feature type="region of interest" description="Disordered" evidence="4">
    <location>
        <begin position="758"/>
        <end position="948"/>
    </location>
</feature>
<feature type="compositionally biased region" description="Low complexity" evidence="4">
    <location>
        <begin position="795"/>
        <end position="806"/>
    </location>
</feature>
<feature type="region of interest" description="Disordered" evidence="4">
    <location>
        <begin position="1073"/>
        <end position="1161"/>
    </location>
</feature>
<dbReference type="SUPFAM" id="SSF53474">
    <property type="entry name" value="alpha/beta-Hydrolases"/>
    <property type="match status" value="1"/>
</dbReference>
<evidence type="ECO:0000256" key="5">
    <source>
        <dbReference type="SAM" id="Phobius"/>
    </source>
</evidence>
<protein>
    <submittedName>
        <fullName evidence="8">Uncharacterized protein LOC108683371</fullName>
    </submittedName>
</protein>
<dbReference type="InterPro" id="IPR051093">
    <property type="entry name" value="Neuroligin/BSAL"/>
</dbReference>
<organism evidence="7 8">
    <name type="scientific">Hyalella azteca</name>
    <name type="common">Amphipod</name>
    <dbReference type="NCBI Taxonomy" id="294128"/>
    <lineage>
        <taxon>Eukaryota</taxon>
        <taxon>Metazoa</taxon>
        <taxon>Ecdysozoa</taxon>
        <taxon>Arthropoda</taxon>
        <taxon>Crustacea</taxon>
        <taxon>Multicrustacea</taxon>
        <taxon>Malacostraca</taxon>
        <taxon>Eumalacostraca</taxon>
        <taxon>Peracarida</taxon>
        <taxon>Amphipoda</taxon>
        <taxon>Senticaudata</taxon>
        <taxon>Talitrida</taxon>
        <taxon>Talitroidea</taxon>
        <taxon>Hyalellidae</taxon>
        <taxon>Hyalella</taxon>
    </lineage>
</organism>
<dbReference type="Gene3D" id="3.40.50.1820">
    <property type="entry name" value="alpha/beta hydrolase"/>
    <property type="match status" value="3"/>
</dbReference>
<keyword evidence="5" id="KW-0812">Transmembrane</keyword>
<evidence type="ECO:0000259" key="6">
    <source>
        <dbReference type="Pfam" id="PF00135"/>
    </source>
</evidence>
<dbReference type="PROSITE" id="PS00941">
    <property type="entry name" value="CARBOXYLESTERASE_B_2"/>
    <property type="match status" value="1"/>
</dbReference>
<feature type="compositionally biased region" description="Polar residues" evidence="4">
    <location>
        <begin position="1150"/>
        <end position="1161"/>
    </location>
</feature>
<sequence length="1190" mass="134225">MTRVGVAKCLVAQSNVANIRIMRTDGMSLYTTMLLLLLVVALLQPSVAQFRNEQDPEDYRSRDAQPRVRGWQPYTTPNPSIGGYRSGDTYHGTNRRYGTYDQPNDRRGFDNRYENENRYTNHLRYGGDGRYLTQGMYDARGALRPGYEDRRSKLDGDREAQIGVLDHWRPDLQGEMRPGKVPGIHLPLAENMFVQTNSGKVQGFYVYLYDKPDLRFDERPANLALDLQRPVMNVSVFLGIPYAQPPVLEGRFKPPRKIQNWYSTWQALDFRPACPQNLKYLGASNGIRNGVHEDCLYLNIYSPSMGFLSTGDHNSPGNYGLLDMSLALEWVYENIRLFNGDREAITVFGPGAGGAAAGLLAVLPKTRSYVRQFISSSGSPLADWAAIDDIYRVQNTTLAAQVYIPITVCHLPTYPPISNLFYLLIFPVILPRQPDVGTFAWSPVVDRNFTVPGDDWYPDWVEEDWRAMPEAPLRMIWANLHHPKLRVMAGINRDEAANMVFQDPRITTTNHEISEEFFDMRIKEWVKHYNYSLNPEGAFDAIKWMYTFWPDPHNKSQIRDQYVAVPGNLEYYFLSGAPFMDPDFYPENYRISRNQFSEGDRNISQFMMKTFANFAKWGNPTQVQVSVLKAKWEPVVDGTLRYLSINNTFNTTMHFNYRQPQNTFWYYYMPLVVREWIPTPMPPRNPWVDMTEPVTAAMYSFVAITALLLVVLCVCFGLWKSANRQRNKALDDLQYYSTDNLAEERSIYDDGVRKYLERMPGSTKSNGGTDVTRSTTPVTLITNADTTQRIDDSRSGSPSGGRTTAGFTEPDTRSMRSNKTANGISIAGGSPYSNRKSYHEMMSDQPLRAATPSSITHNSDGVYIGTSHNSGTIRTPSSTLERPKHKHYKPLSQPAVNQTFDVPDDQDVDDQKPLADSTSTADVAFITNKSSNSSDGSSHSNQPLQQQFQQQYQPIHQPIMNNQHPPALQQLHQTQPPQTQPPPLYQQVGVPVLPVISGGSVAGQIPQHQYSAPQIQPHYDPYSTIPKNQNDLGIPLQPVVYHQPLSSQPLQPVVSGVPQQIILQPQPYSQPHELSYPPQTQPQIFSGQPQQPIAVPGQPQVQQTEGYSHLPEDQTILPQTTSNPLLSTQPKPMPRSTVPVENSRDHAAPQGSTMSRSRPITPSSLSFEITMKNGKGGVHTIPATVMNTEL</sequence>
<dbReference type="CTD" id="30097"/>
<dbReference type="InterPro" id="IPR019819">
    <property type="entry name" value="Carboxylesterase_B_CS"/>
</dbReference>
<evidence type="ECO:0000256" key="2">
    <source>
        <dbReference type="ARBA" id="ARBA00022729"/>
    </source>
</evidence>
<feature type="compositionally biased region" description="Basic and acidic residues" evidence="4">
    <location>
        <begin position="52"/>
        <end position="66"/>
    </location>
</feature>
<feature type="compositionally biased region" description="Basic and acidic residues" evidence="4">
    <location>
        <begin position="103"/>
        <end position="112"/>
    </location>
</feature>
<evidence type="ECO:0000313" key="7">
    <source>
        <dbReference type="Proteomes" id="UP000694843"/>
    </source>
</evidence>
<feature type="domain" description="Carboxylesterase type B" evidence="6">
    <location>
        <begin position="233"/>
        <end position="304"/>
    </location>
</feature>
<feature type="domain" description="Carboxylesterase type B" evidence="6">
    <location>
        <begin position="305"/>
        <end position="568"/>
    </location>
</feature>
<keyword evidence="2" id="KW-0732">Signal</keyword>
<reference evidence="8" key="1">
    <citation type="submission" date="2025-08" db="UniProtKB">
        <authorList>
            <consortium name="RefSeq"/>
        </authorList>
    </citation>
    <scope>IDENTIFICATION</scope>
    <source>
        <tissue evidence="8">Whole organism</tissue>
    </source>
</reference>
<evidence type="ECO:0000256" key="1">
    <source>
        <dbReference type="ARBA" id="ARBA00005964"/>
    </source>
</evidence>
<evidence type="ECO:0000313" key="8">
    <source>
        <dbReference type="RefSeq" id="XP_018028173.1"/>
    </source>
</evidence>
<evidence type="ECO:0000256" key="4">
    <source>
        <dbReference type="SAM" id="MobiDB-lite"/>
    </source>
</evidence>
<comment type="similarity">
    <text evidence="1">Belongs to the type-B carboxylesterase/lipase family.</text>
</comment>
<dbReference type="InterPro" id="IPR029058">
    <property type="entry name" value="AB_hydrolase_fold"/>
</dbReference>
<feature type="transmembrane region" description="Helical" evidence="5">
    <location>
        <begin position="696"/>
        <end position="719"/>
    </location>
</feature>
<feature type="region of interest" description="Disordered" evidence="4">
    <location>
        <begin position="51"/>
        <end position="112"/>
    </location>
</feature>
<proteinExistence type="inferred from homology"/>
<feature type="domain" description="Carboxylesterase type B" evidence="6">
    <location>
        <begin position="589"/>
        <end position="665"/>
    </location>
</feature>
<feature type="compositionally biased region" description="Polar residues" evidence="4">
    <location>
        <begin position="1116"/>
        <end position="1130"/>
    </location>
</feature>
<evidence type="ECO:0000256" key="3">
    <source>
        <dbReference type="ARBA" id="ARBA00023180"/>
    </source>
</evidence>
<feature type="compositionally biased region" description="Polar residues" evidence="4">
    <location>
        <begin position="866"/>
        <end position="880"/>
    </location>
</feature>
<dbReference type="AlphaFoldDB" id="A0A8B7PPP3"/>
<dbReference type="Proteomes" id="UP000694843">
    <property type="component" value="Unplaced"/>
</dbReference>
<accession>A0A8B7PPP3</accession>